<reference evidence="3" key="1">
    <citation type="journal article" date="2019" name="Int. J. Syst. Evol. Microbiol.">
        <title>The Global Catalogue of Microorganisms (GCM) 10K type strain sequencing project: providing services to taxonomists for standard genome sequencing and annotation.</title>
        <authorList>
            <consortium name="The Broad Institute Genomics Platform"/>
            <consortium name="The Broad Institute Genome Sequencing Center for Infectious Disease"/>
            <person name="Wu L."/>
            <person name="Ma J."/>
        </authorList>
    </citation>
    <scope>NUCLEOTIDE SEQUENCE [LARGE SCALE GENOMIC DNA]</scope>
    <source>
        <strain evidence="3">CGMCC 4.7677</strain>
    </source>
</reference>
<evidence type="ECO:0000313" key="2">
    <source>
        <dbReference type="EMBL" id="GHF16519.1"/>
    </source>
</evidence>
<dbReference type="EMBL" id="BNAU01000007">
    <property type="protein sequence ID" value="GHF16519.1"/>
    <property type="molecule type" value="Genomic_DNA"/>
</dbReference>
<dbReference type="CDD" id="cd06588">
    <property type="entry name" value="PhnB_like"/>
    <property type="match status" value="1"/>
</dbReference>
<dbReference type="Proteomes" id="UP000605897">
    <property type="component" value="Unassembled WGS sequence"/>
</dbReference>
<dbReference type="PANTHER" id="PTHR33990:SF1">
    <property type="entry name" value="PROTEIN YJDN"/>
    <property type="match status" value="1"/>
</dbReference>
<organism evidence="2 3">
    <name type="scientific">Amycolatopsis deserti</name>
    <dbReference type="NCBI Taxonomy" id="185696"/>
    <lineage>
        <taxon>Bacteria</taxon>
        <taxon>Bacillati</taxon>
        <taxon>Actinomycetota</taxon>
        <taxon>Actinomycetes</taxon>
        <taxon>Pseudonocardiales</taxon>
        <taxon>Pseudonocardiaceae</taxon>
        <taxon>Amycolatopsis</taxon>
    </lineage>
</organism>
<feature type="domain" description="Glyoxalase/fosfomycin resistance/dioxygenase" evidence="1">
    <location>
        <begin position="15"/>
        <end position="141"/>
    </location>
</feature>
<accession>A0ABQ3JBJ4</accession>
<sequence length="147" mass="16065">MDRLAMEGDPDMASRLNPYVSFAGDARQAMEFYRQVFGGELNLNTFGDFGGMEGADADKVMHAMLETDRGFTLMASDTPPGMEHQPGNNMSISLSGDDAAELRGYWDKLSDGGTVTVPLEKQMWGDEFGACVDRFGVSWMVNISQSS</sequence>
<dbReference type="Pfam" id="PF00903">
    <property type="entry name" value="Glyoxalase"/>
    <property type="match status" value="1"/>
</dbReference>
<dbReference type="Gene3D" id="3.10.180.10">
    <property type="entry name" value="2,3-Dihydroxybiphenyl 1,2-Dioxygenase, domain 1"/>
    <property type="match status" value="1"/>
</dbReference>
<dbReference type="PANTHER" id="PTHR33990">
    <property type="entry name" value="PROTEIN YJDN-RELATED"/>
    <property type="match status" value="1"/>
</dbReference>
<dbReference type="InterPro" id="IPR029068">
    <property type="entry name" value="Glyas_Bleomycin-R_OHBP_Dase"/>
</dbReference>
<protein>
    <submittedName>
        <fullName evidence="2">VOC family protein</fullName>
    </submittedName>
</protein>
<dbReference type="InterPro" id="IPR004360">
    <property type="entry name" value="Glyas_Fos-R_dOase_dom"/>
</dbReference>
<gene>
    <name evidence="2" type="primary">phnB</name>
    <name evidence="2" type="ORF">GCM10017786_58010</name>
</gene>
<evidence type="ECO:0000313" key="3">
    <source>
        <dbReference type="Proteomes" id="UP000605897"/>
    </source>
</evidence>
<dbReference type="SUPFAM" id="SSF54593">
    <property type="entry name" value="Glyoxalase/Bleomycin resistance protein/Dihydroxybiphenyl dioxygenase"/>
    <property type="match status" value="1"/>
</dbReference>
<proteinExistence type="predicted"/>
<dbReference type="InterPro" id="IPR028973">
    <property type="entry name" value="PhnB-like"/>
</dbReference>
<name>A0ABQ3JBJ4_9PSEU</name>
<comment type="caution">
    <text evidence="2">The sequence shown here is derived from an EMBL/GenBank/DDBJ whole genome shotgun (WGS) entry which is preliminary data.</text>
</comment>
<evidence type="ECO:0000259" key="1">
    <source>
        <dbReference type="Pfam" id="PF00903"/>
    </source>
</evidence>
<keyword evidence="3" id="KW-1185">Reference proteome</keyword>